<dbReference type="EMBL" id="JACHMH010000001">
    <property type="protein sequence ID" value="MBB4682266.1"/>
    <property type="molecule type" value="Genomic_DNA"/>
</dbReference>
<dbReference type="AlphaFoldDB" id="A0A7W7FX57"/>
<dbReference type="RefSeq" id="WP_185009430.1">
    <property type="nucleotide sequence ID" value="NZ_BAAAUI010000007.1"/>
</dbReference>
<dbReference type="Proteomes" id="UP000533598">
    <property type="component" value="Unassembled WGS sequence"/>
</dbReference>
<protein>
    <submittedName>
        <fullName evidence="1">Uncharacterized protein</fullName>
    </submittedName>
</protein>
<evidence type="ECO:0000313" key="2">
    <source>
        <dbReference type="Proteomes" id="UP000533598"/>
    </source>
</evidence>
<organism evidence="1 2">
    <name type="scientific">Crossiella cryophila</name>
    <dbReference type="NCBI Taxonomy" id="43355"/>
    <lineage>
        <taxon>Bacteria</taxon>
        <taxon>Bacillati</taxon>
        <taxon>Actinomycetota</taxon>
        <taxon>Actinomycetes</taxon>
        <taxon>Pseudonocardiales</taxon>
        <taxon>Pseudonocardiaceae</taxon>
        <taxon>Crossiella</taxon>
    </lineage>
</organism>
<keyword evidence="2" id="KW-1185">Reference proteome</keyword>
<proteinExistence type="predicted"/>
<reference evidence="1 2" key="1">
    <citation type="submission" date="2020-08" db="EMBL/GenBank/DDBJ databases">
        <title>Sequencing the genomes of 1000 actinobacteria strains.</title>
        <authorList>
            <person name="Klenk H.-P."/>
        </authorList>
    </citation>
    <scope>NUCLEOTIDE SEQUENCE [LARGE SCALE GENOMIC DNA]</scope>
    <source>
        <strain evidence="1 2">DSM 44230</strain>
    </source>
</reference>
<comment type="caution">
    <text evidence="1">The sequence shown here is derived from an EMBL/GenBank/DDBJ whole genome shotgun (WGS) entry which is preliminary data.</text>
</comment>
<sequence>MSAVWWVLLALPVGVALAVLVLRLWPGERTGPGQVSVEDLREREDVDSLPYYPTGTFPIPKLDAETLKQQMNEREPERG</sequence>
<gene>
    <name evidence="1" type="ORF">HNR67_008384</name>
</gene>
<name>A0A7W7FX57_9PSEU</name>
<evidence type="ECO:0000313" key="1">
    <source>
        <dbReference type="EMBL" id="MBB4682266.1"/>
    </source>
</evidence>
<accession>A0A7W7FX57</accession>